<feature type="compositionally biased region" description="Basic and acidic residues" evidence="2">
    <location>
        <begin position="108"/>
        <end position="119"/>
    </location>
</feature>
<dbReference type="InterPro" id="IPR036875">
    <property type="entry name" value="Znf_CCHC_sf"/>
</dbReference>
<evidence type="ECO:0000256" key="1">
    <source>
        <dbReference type="PROSITE-ProRule" id="PRU00047"/>
    </source>
</evidence>
<dbReference type="AlphaFoldDB" id="A0A151IAU8"/>
<keyword evidence="1" id="KW-0862">Zinc</keyword>
<dbReference type="InterPro" id="IPR001878">
    <property type="entry name" value="Znf_CCHC"/>
</dbReference>
<feature type="domain" description="CCHC-type" evidence="3">
    <location>
        <begin position="7"/>
        <end position="20"/>
    </location>
</feature>
<keyword evidence="1" id="KW-0479">Metal-binding</keyword>
<evidence type="ECO:0000313" key="4">
    <source>
        <dbReference type="EMBL" id="KYM96673.1"/>
    </source>
</evidence>
<organism evidence="4 5">
    <name type="scientific">Cyphomyrmex costatus</name>
    <dbReference type="NCBI Taxonomy" id="456900"/>
    <lineage>
        <taxon>Eukaryota</taxon>
        <taxon>Metazoa</taxon>
        <taxon>Ecdysozoa</taxon>
        <taxon>Arthropoda</taxon>
        <taxon>Hexapoda</taxon>
        <taxon>Insecta</taxon>
        <taxon>Pterygota</taxon>
        <taxon>Neoptera</taxon>
        <taxon>Endopterygota</taxon>
        <taxon>Hymenoptera</taxon>
        <taxon>Apocrita</taxon>
        <taxon>Aculeata</taxon>
        <taxon>Formicoidea</taxon>
        <taxon>Formicidae</taxon>
        <taxon>Myrmicinae</taxon>
        <taxon>Cyphomyrmex</taxon>
    </lineage>
</organism>
<dbReference type="GO" id="GO:0008270">
    <property type="term" value="F:zinc ion binding"/>
    <property type="evidence" value="ECO:0007669"/>
    <property type="project" value="UniProtKB-KW"/>
</dbReference>
<reference evidence="4 5" key="1">
    <citation type="submission" date="2016-03" db="EMBL/GenBank/DDBJ databases">
        <title>Cyphomyrmex costatus WGS genome.</title>
        <authorList>
            <person name="Nygaard S."/>
            <person name="Hu H."/>
            <person name="Boomsma J."/>
            <person name="Zhang G."/>
        </authorList>
    </citation>
    <scope>NUCLEOTIDE SEQUENCE [LARGE SCALE GENOMIC DNA]</scope>
    <source>
        <strain evidence="4">MS0001</strain>
        <tissue evidence="4">Whole body</tissue>
    </source>
</reference>
<keyword evidence="5" id="KW-1185">Reference proteome</keyword>
<accession>A0A151IAU8</accession>
<gene>
    <name evidence="4" type="ORF">ALC62_12669</name>
</gene>
<sequence length="130" mass="12786">VDRSGACYRCGASGHLAGSCVEPLRCPACAESGQSAAHRIGSLPSCKAAGKGAARKKKGGGGVGSAAVRPPSALTTSKASACGAAEGMDVESVPSAAPQVRAPSVASDRTEAMEVAHEEEPAEEALLIAL</sequence>
<feature type="region of interest" description="Disordered" evidence="2">
    <location>
        <begin position="51"/>
        <end position="130"/>
    </location>
</feature>
<feature type="non-terminal residue" evidence="4">
    <location>
        <position position="1"/>
    </location>
</feature>
<dbReference type="Proteomes" id="UP000078542">
    <property type="component" value="Unassembled WGS sequence"/>
</dbReference>
<dbReference type="EMBL" id="KQ978163">
    <property type="protein sequence ID" value="KYM96673.1"/>
    <property type="molecule type" value="Genomic_DNA"/>
</dbReference>
<name>A0A151IAU8_9HYME</name>
<dbReference type="PROSITE" id="PS50158">
    <property type="entry name" value="ZF_CCHC"/>
    <property type="match status" value="1"/>
</dbReference>
<keyword evidence="1" id="KW-0863">Zinc-finger</keyword>
<dbReference type="GO" id="GO:0003676">
    <property type="term" value="F:nucleic acid binding"/>
    <property type="evidence" value="ECO:0007669"/>
    <property type="project" value="InterPro"/>
</dbReference>
<protein>
    <recommendedName>
        <fullName evidence="3">CCHC-type domain-containing protein</fullName>
    </recommendedName>
</protein>
<evidence type="ECO:0000313" key="5">
    <source>
        <dbReference type="Proteomes" id="UP000078542"/>
    </source>
</evidence>
<proteinExistence type="predicted"/>
<dbReference type="SUPFAM" id="SSF57756">
    <property type="entry name" value="Retrovirus zinc finger-like domains"/>
    <property type="match status" value="1"/>
</dbReference>
<evidence type="ECO:0000259" key="3">
    <source>
        <dbReference type="PROSITE" id="PS50158"/>
    </source>
</evidence>
<evidence type="ECO:0000256" key="2">
    <source>
        <dbReference type="SAM" id="MobiDB-lite"/>
    </source>
</evidence>